<name>A0A1R2AW48_9CILI</name>
<comment type="caution">
    <text evidence="1">The sequence shown here is derived from an EMBL/GenBank/DDBJ whole genome shotgun (WGS) entry which is preliminary data.</text>
</comment>
<proteinExistence type="predicted"/>
<sequence length="151" mass="17532">MKRHLKSCGKLKNLRSLTNTHAHTDRTSCQRIELDKALDAMASTRRQLISFIQLNTLKTIGPENIAEIRKKYVPKEYLDHINSKKNIQIKKYRDELLSRNPLNNAMYQIRALSRESKRKIFSNLESALPCESRFNALKKPHAAFGYSDKFA</sequence>
<organism evidence="1 2">
    <name type="scientific">Stentor coeruleus</name>
    <dbReference type="NCBI Taxonomy" id="5963"/>
    <lineage>
        <taxon>Eukaryota</taxon>
        <taxon>Sar</taxon>
        <taxon>Alveolata</taxon>
        <taxon>Ciliophora</taxon>
        <taxon>Postciliodesmatophora</taxon>
        <taxon>Heterotrichea</taxon>
        <taxon>Heterotrichida</taxon>
        <taxon>Stentoridae</taxon>
        <taxon>Stentor</taxon>
    </lineage>
</organism>
<protein>
    <submittedName>
        <fullName evidence="1">Uncharacterized protein</fullName>
    </submittedName>
</protein>
<evidence type="ECO:0000313" key="1">
    <source>
        <dbReference type="EMBL" id="OMJ68751.1"/>
    </source>
</evidence>
<dbReference type="EMBL" id="MPUH01001286">
    <property type="protein sequence ID" value="OMJ68751.1"/>
    <property type="molecule type" value="Genomic_DNA"/>
</dbReference>
<keyword evidence="2" id="KW-1185">Reference proteome</keyword>
<dbReference type="Proteomes" id="UP000187209">
    <property type="component" value="Unassembled WGS sequence"/>
</dbReference>
<gene>
    <name evidence="1" type="ORF">SteCoe_33711</name>
</gene>
<dbReference type="AlphaFoldDB" id="A0A1R2AW48"/>
<reference evidence="1 2" key="1">
    <citation type="submission" date="2016-11" db="EMBL/GenBank/DDBJ databases">
        <title>The macronuclear genome of Stentor coeruleus: a giant cell with tiny introns.</title>
        <authorList>
            <person name="Slabodnick M."/>
            <person name="Ruby J.G."/>
            <person name="Reiff S.B."/>
            <person name="Swart E.C."/>
            <person name="Gosai S."/>
            <person name="Prabakaran S."/>
            <person name="Witkowska E."/>
            <person name="Larue G.E."/>
            <person name="Fisher S."/>
            <person name="Freeman R.M."/>
            <person name="Gunawardena J."/>
            <person name="Chu W."/>
            <person name="Stover N.A."/>
            <person name="Gregory B.D."/>
            <person name="Nowacki M."/>
            <person name="Derisi J."/>
            <person name="Roy S.W."/>
            <person name="Marshall W.F."/>
            <person name="Sood P."/>
        </authorList>
    </citation>
    <scope>NUCLEOTIDE SEQUENCE [LARGE SCALE GENOMIC DNA]</scope>
    <source>
        <strain evidence="1">WM001</strain>
    </source>
</reference>
<accession>A0A1R2AW48</accession>
<evidence type="ECO:0000313" key="2">
    <source>
        <dbReference type="Proteomes" id="UP000187209"/>
    </source>
</evidence>